<accession>A0A1I3E465</accession>
<feature type="domain" description="LCCL" evidence="2">
    <location>
        <begin position="233"/>
        <end position="294"/>
    </location>
</feature>
<dbReference type="Gene3D" id="2.170.130.20">
    <property type="entry name" value="LCCL-like domain"/>
    <property type="match status" value="2"/>
</dbReference>
<protein>
    <submittedName>
        <fullName evidence="3">LCCL domain-containing protein</fullName>
    </submittedName>
</protein>
<feature type="domain" description="LCCL" evidence="2">
    <location>
        <begin position="138"/>
        <end position="200"/>
    </location>
</feature>
<reference evidence="4" key="1">
    <citation type="submission" date="2016-10" db="EMBL/GenBank/DDBJ databases">
        <authorList>
            <person name="Varghese N."/>
            <person name="Submissions S."/>
        </authorList>
    </citation>
    <scope>NUCLEOTIDE SEQUENCE [LARGE SCALE GENOMIC DNA]</scope>
    <source>
        <strain evidence="4">DSM 26348</strain>
    </source>
</reference>
<dbReference type="AlphaFoldDB" id="A0A1I3E465"/>
<dbReference type="Proteomes" id="UP000199518">
    <property type="component" value="Unassembled WGS sequence"/>
</dbReference>
<dbReference type="EMBL" id="FOQD01000004">
    <property type="protein sequence ID" value="SFH93755.1"/>
    <property type="molecule type" value="Genomic_DNA"/>
</dbReference>
<keyword evidence="1" id="KW-0175">Coiled coil</keyword>
<dbReference type="PANTHER" id="PTHR31331">
    <property type="entry name" value="LCCL DOMAIN PROTEIN (AFU_ORTHOLOGUE AFUA_5G08630)"/>
    <property type="match status" value="1"/>
</dbReference>
<sequence length="313" mass="33646">MSFISQRALVRLSKWTVCFGFLGLVLSAALPDASALELTPYGLIRTPQETDLVEQAQQQRQALVQTLKQLQSAYCRAEMLDEALAVREQIQRLENDVTPPLTTTPITPSGFPSTDPNSVHGEIGKTFFGQASANGRGSVWGSGPYTTDSSLSTAAVHSGWLKENETKMIQFTIVPGADSYSGTDQHGVTTSSWGSYPSGFKIEGAGEISPVLRERTPGDRIVAFVVGRKTGTVWGDGTYTNDSDLATAAVHAGIVNDGQPALVNVEFLPGQDRYGSANRYGIITSEYGNWPGSFRLTPFQVGVTPPAERTVPQ</sequence>
<evidence type="ECO:0000313" key="3">
    <source>
        <dbReference type="EMBL" id="SFH93755.1"/>
    </source>
</evidence>
<dbReference type="SUPFAM" id="SSF69848">
    <property type="entry name" value="LCCL domain"/>
    <property type="match status" value="2"/>
</dbReference>
<dbReference type="InterPro" id="IPR004043">
    <property type="entry name" value="LCCL"/>
</dbReference>
<evidence type="ECO:0000259" key="2">
    <source>
        <dbReference type="PROSITE" id="PS50820"/>
    </source>
</evidence>
<organism evidence="3 4">
    <name type="scientific">Planctomicrobium piriforme</name>
    <dbReference type="NCBI Taxonomy" id="1576369"/>
    <lineage>
        <taxon>Bacteria</taxon>
        <taxon>Pseudomonadati</taxon>
        <taxon>Planctomycetota</taxon>
        <taxon>Planctomycetia</taxon>
        <taxon>Planctomycetales</taxon>
        <taxon>Planctomycetaceae</taxon>
        <taxon>Planctomicrobium</taxon>
    </lineage>
</organism>
<evidence type="ECO:0000313" key="4">
    <source>
        <dbReference type="Proteomes" id="UP000199518"/>
    </source>
</evidence>
<dbReference type="PANTHER" id="PTHR31331:SF1">
    <property type="entry name" value="CYSTEINE RICH SECRETORY PROTEIN LCCL DOMAIN CONTAINING 2"/>
    <property type="match status" value="1"/>
</dbReference>
<dbReference type="Pfam" id="PF03815">
    <property type="entry name" value="LCCL"/>
    <property type="match status" value="2"/>
</dbReference>
<dbReference type="PROSITE" id="PS50820">
    <property type="entry name" value="LCCL"/>
    <property type="match status" value="2"/>
</dbReference>
<dbReference type="RefSeq" id="WP_092048444.1">
    <property type="nucleotide sequence ID" value="NZ_FOQD01000004.1"/>
</dbReference>
<gene>
    <name evidence="3" type="ORF">SAMN05421753_10473</name>
</gene>
<evidence type="ECO:0000256" key="1">
    <source>
        <dbReference type="SAM" id="Coils"/>
    </source>
</evidence>
<feature type="coiled-coil region" evidence="1">
    <location>
        <begin position="53"/>
        <end position="96"/>
    </location>
</feature>
<proteinExistence type="predicted"/>
<keyword evidence="4" id="KW-1185">Reference proteome</keyword>
<dbReference type="OrthoDB" id="9814546at2"/>
<dbReference type="InterPro" id="IPR051957">
    <property type="entry name" value="CRISP-LCCL_domain"/>
</dbReference>
<name>A0A1I3E465_9PLAN</name>
<dbReference type="InterPro" id="IPR036609">
    <property type="entry name" value="LCCL_sf"/>
</dbReference>